<comment type="catalytic activity">
    <reaction evidence="3 4">
        <text>5-carboxyamino-1-(5-phospho-D-ribosyl)imidazole + H(+) = 5-amino-1-(5-phospho-D-ribosyl)imidazole-4-carboxylate</text>
        <dbReference type="Rhea" id="RHEA:13193"/>
        <dbReference type="ChEBI" id="CHEBI:15378"/>
        <dbReference type="ChEBI" id="CHEBI:58730"/>
        <dbReference type="ChEBI" id="CHEBI:77657"/>
        <dbReference type="EC" id="5.4.99.18"/>
    </reaction>
</comment>
<dbReference type="eggNOG" id="COG0041">
    <property type="taxonomic scope" value="Bacteria"/>
</dbReference>
<keyword evidence="1 3" id="KW-0658">Purine biosynthesis</keyword>
<dbReference type="InterPro" id="IPR000031">
    <property type="entry name" value="PurE_dom"/>
</dbReference>
<dbReference type="Proteomes" id="UP000030652">
    <property type="component" value="Unassembled WGS sequence"/>
</dbReference>
<dbReference type="PANTHER" id="PTHR23046:SF2">
    <property type="entry name" value="PHOSPHORIBOSYLAMINOIMIDAZOLE CARBOXYLASE"/>
    <property type="match status" value="1"/>
</dbReference>
<protein>
    <recommendedName>
        <fullName evidence="3 4">N5-carboxyaminoimidazole ribonucleotide mutase</fullName>
        <shortName evidence="3 4">N5-CAIR mutase</shortName>
        <ecNumber evidence="3 4">5.4.99.18</ecNumber>
    </recommendedName>
    <alternativeName>
        <fullName evidence="3">5-(carboxyamino)imidazole ribonucleotide mutase</fullName>
    </alternativeName>
</protein>
<organism evidence="7 8">
    <name type="scientific">Candidatus Scalindua brodae</name>
    <dbReference type="NCBI Taxonomy" id="237368"/>
    <lineage>
        <taxon>Bacteria</taxon>
        <taxon>Pseudomonadati</taxon>
        <taxon>Planctomycetota</taxon>
        <taxon>Candidatus Brocadiia</taxon>
        <taxon>Candidatus Brocadiales</taxon>
        <taxon>Candidatus Scalinduaceae</taxon>
        <taxon>Candidatus Scalindua</taxon>
    </lineage>
</organism>
<dbReference type="UniPathway" id="UPA00074">
    <property type="reaction ID" value="UER00943"/>
</dbReference>
<keyword evidence="2 3" id="KW-0413">Isomerase</keyword>
<evidence type="ECO:0000256" key="1">
    <source>
        <dbReference type="ARBA" id="ARBA00022755"/>
    </source>
</evidence>
<evidence type="ECO:0000256" key="5">
    <source>
        <dbReference type="PIRSR" id="PIRSR001338-1"/>
    </source>
</evidence>
<proteinExistence type="inferred from homology"/>
<evidence type="ECO:0000256" key="3">
    <source>
        <dbReference type="HAMAP-Rule" id="MF_01929"/>
    </source>
</evidence>
<comment type="similarity">
    <text evidence="3">Belongs to the AIR carboxylase family. Class I subfamily.</text>
</comment>
<dbReference type="GO" id="GO:0006189">
    <property type="term" value="P:'de novo' IMP biosynthetic process"/>
    <property type="evidence" value="ECO:0007669"/>
    <property type="project" value="UniProtKB-UniRule"/>
</dbReference>
<reference evidence="7 8" key="1">
    <citation type="submission" date="2014-10" db="EMBL/GenBank/DDBJ databases">
        <title>Draft genome of anammox bacterium scalindua brodae, obtained using differential coverage binning of sequence data from two enrichment reactors.</title>
        <authorList>
            <person name="Speth D.R."/>
            <person name="Russ L."/>
            <person name="Kartal B."/>
            <person name="Op den Camp H.J."/>
            <person name="Dutilh B.E."/>
            <person name="Jetten M.S."/>
        </authorList>
    </citation>
    <scope>NUCLEOTIDE SEQUENCE [LARGE SCALE GENOMIC DNA]</scope>
    <source>
        <strain evidence="7">RU1</strain>
    </source>
</reference>
<comment type="function">
    <text evidence="3 4">Catalyzes the conversion of N5-carboxyaminoimidazole ribonucleotide (N5-CAIR) to 4-carboxy-5-aminoimidazole ribonucleotide (CAIR).</text>
</comment>
<dbReference type="EMBL" id="JRYO01000144">
    <property type="protein sequence ID" value="KHE92217.1"/>
    <property type="molecule type" value="Genomic_DNA"/>
</dbReference>
<dbReference type="SUPFAM" id="SSF52255">
    <property type="entry name" value="N5-CAIR mutase (phosphoribosylaminoimidazole carboxylase, PurE)"/>
    <property type="match status" value="1"/>
</dbReference>
<name>A0A0B0EGK7_9BACT</name>
<dbReference type="AlphaFoldDB" id="A0A0B0EGK7"/>
<feature type="binding site" evidence="3 5">
    <location>
        <position position="42"/>
    </location>
    <ligand>
        <name>substrate</name>
    </ligand>
</feature>
<dbReference type="InterPro" id="IPR024694">
    <property type="entry name" value="PurE_prokaryotes"/>
</dbReference>
<accession>A0A0B0EGK7</accession>
<dbReference type="PATRIC" id="fig|237368.3.peg.2200"/>
<evidence type="ECO:0000256" key="4">
    <source>
        <dbReference type="PIRNR" id="PIRNR001338"/>
    </source>
</evidence>
<evidence type="ECO:0000259" key="6">
    <source>
        <dbReference type="SMART" id="SM01001"/>
    </source>
</evidence>
<dbReference type="HAMAP" id="MF_01929">
    <property type="entry name" value="PurE_classI"/>
    <property type="match status" value="1"/>
</dbReference>
<sequence length="172" mass="18228">MPDKKIGIVMGSDSDLSTMQETLDVLDEFGIKYDVDVVSCHRSPQRAHKYAMTAEKKGYKVIIGGAGGAAHLAGVIASMTPVPVIGVPMLTQDLGGLDSLYSIVQMPGGVPVAAVGIGKAGAKNAAILAVQILSTADKVLKKKIIEYKKKQAEKVIQKDKNVKKLLKKQGSR</sequence>
<feature type="binding site" evidence="3 5">
    <location>
        <position position="12"/>
    </location>
    <ligand>
        <name>substrate</name>
    </ligand>
</feature>
<comment type="pathway">
    <text evidence="3 4">Purine metabolism; IMP biosynthesis via de novo pathway; 5-amino-1-(5-phospho-D-ribosyl)imidazole-4-carboxylate from 5-amino-1-(5-phospho-D-ribosyl)imidazole (N5-CAIR route): step 2/2.</text>
</comment>
<dbReference type="SMART" id="SM01001">
    <property type="entry name" value="AIRC"/>
    <property type="match status" value="1"/>
</dbReference>
<dbReference type="InterPro" id="IPR033747">
    <property type="entry name" value="PurE_ClassI"/>
</dbReference>
<dbReference type="Gene3D" id="3.40.50.1970">
    <property type="match status" value="1"/>
</dbReference>
<dbReference type="PIRSF" id="PIRSF001338">
    <property type="entry name" value="AIR_carboxylase"/>
    <property type="match status" value="1"/>
</dbReference>
<dbReference type="Pfam" id="PF00731">
    <property type="entry name" value="AIRC"/>
    <property type="match status" value="1"/>
</dbReference>
<evidence type="ECO:0000313" key="7">
    <source>
        <dbReference type="EMBL" id="KHE92217.1"/>
    </source>
</evidence>
<comment type="caution">
    <text evidence="7">The sequence shown here is derived from an EMBL/GenBank/DDBJ whole genome shotgun (WGS) entry which is preliminary data.</text>
</comment>
<dbReference type="NCBIfam" id="TIGR01162">
    <property type="entry name" value="purE"/>
    <property type="match status" value="1"/>
</dbReference>
<evidence type="ECO:0000313" key="8">
    <source>
        <dbReference type="Proteomes" id="UP000030652"/>
    </source>
</evidence>
<feature type="domain" description="PurE" evidence="6">
    <location>
        <begin position="4"/>
        <end position="155"/>
    </location>
</feature>
<feature type="binding site" evidence="3 5">
    <location>
        <position position="15"/>
    </location>
    <ligand>
        <name>substrate</name>
    </ligand>
</feature>
<dbReference type="GO" id="GO:0034023">
    <property type="term" value="F:5-(carboxyamino)imidazole ribonucleotide mutase activity"/>
    <property type="evidence" value="ECO:0007669"/>
    <property type="project" value="UniProtKB-UniRule"/>
</dbReference>
<gene>
    <name evidence="3" type="primary">purE</name>
    <name evidence="7" type="ORF">SCABRO_02037</name>
</gene>
<evidence type="ECO:0000256" key="2">
    <source>
        <dbReference type="ARBA" id="ARBA00023235"/>
    </source>
</evidence>
<dbReference type="EC" id="5.4.99.18" evidence="3 4"/>
<dbReference type="PANTHER" id="PTHR23046">
    <property type="entry name" value="PHOSPHORIBOSYLAMINOIMIDAZOLE CARBOXYLASE CATALYTIC SUBUNIT"/>
    <property type="match status" value="1"/>
</dbReference>